<sequence length="174" mass="19406">MAEHEWYQTLRAEWKPAHVRLLLIGESAPAADADDLRFFYAPVLTRADNLFRSVVGAAYERPTLKAGEPKAPWLTRLRDDGIYLIDLAPYPVNHLGSGERRRVLRENAPACVAAAGALKPEGIVVCHGPSFEILCQPLRAAGLPLLHEDRIPFPLGNTRAEFIEKFQRALTRMA</sequence>
<evidence type="ECO:0000313" key="1">
    <source>
        <dbReference type="EMBL" id="POH59628.1"/>
    </source>
</evidence>
<dbReference type="EMBL" id="PPXF01000065">
    <property type="protein sequence ID" value="POH59628.1"/>
    <property type="molecule type" value="Genomic_DNA"/>
</dbReference>
<dbReference type="OrthoDB" id="4714331at2"/>
<dbReference type="RefSeq" id="WP_103432413.1">
    <property type="nucleotide sequence ID" value="NZ_PPXF01000065.1"/>
</dbReference>
<evidence type="ECO:0008006" key="3">
    <source>
        <dbReference type="Google" id="ProtNLM"/>
    </source>
</evidence>
<dbReference type="AlphaFoldDB" id="A0A2S3Z5V4"/>
<organism evidence="1 2">
    <name type="scientific">Cryobacterium zongtaii</name>
    <dbReference type="NCBI Taxonomy" id="1259217"/>
    <lineage>
        <taxon>Bacteria</taxon>
        <taxon>Bacillati</taxon>
        <taxon>Actinomycetota</taxon>
        <taxon>Actinomycetes</taxon>
        <taxon>Micrococcales</taxon>
        <taxon>Microbacteriaceae</taxon>
        <taxon>Cryobacterium</taxon>
    </lineage>
</organism>
<proteinExistence type="predicted"/>
<reference evidence="1 2" key="1">
    <citation type="submission" date="2018-01" db="EMBL/GenBank/DDBJ databases">
        <title>Cryobacterium sp. nov., from glaciers in China.</title>
        <authorList>
            <person name="Liu Q."/>
            <person name="Xin Y.-H."/>
        </authorList>
    </citation>
    <scope>NUCLEOTIDE SEQUENCE [LARGE SCALE GENOMIC DNA]</scope>
    <source>
        <strain evidence="1 2">TMB1-8</strain>
    </source>
</reference>
<name>A0A2S3Z5V4_9MICO</name>
<evidence type="ECO:0000313" key="2">
    <source>
        <dbReference type="Proteomes" id="UP000237104"/>
    </source>
</evidence>
<gene>
    <name evidence="1" type="ORF">C3B59_17180</name>
</gene>
<protein>
    <recommendedName>
        <fullName evidence="3">Uracil-DNA glycosylase-like domain-containing protein</fullName>
    </recommendedName>
</protein>
<comment type="caution">
    <text evidence="1">The sequence shown here is derived from an EMBL/GenBank/DDBJ whole genome shotgun (WGS) entry which is preliminary data.</text>
</comment>
<accession>A0A2S3Z5V4</accession>
<dbReference type="Proteomes" id="UP000237104">
    <property type="component" value="Unassembled WGS sequence"/>
</dbReference>